<dbReference type="EMBL" id="JBCGDO010000015">
    <property type="protein sequence ID" value="MEM0543180.1"/>
    <property type="molecule type" value="Genomic_DNA"/>
</dbReference>
<comment type="caution">
    <text evidence="1">The sequence shown here is derived from an EMBL/GenBank/DDBJ whole genome shotgun (WGS) entry which is preliminary data.</text>
</comment>
<evidence type="ECO:0000313" key="1">
    <source>
        <dbReference type="EMBL" id="MEM0543180.1"/>
    </source>
</evidence>
<dbReference type="Proteomes" id="UP001460072">
    <property type="component" value="Unassembled WGS sequence"/>
</dbReference>
<evidence type="ECO:0008006" key="3">
    <source>
        <dbReference type="Google" id="ProtNLM"/>
    </source>
</evidence>
<protein>
    <recommendedName>
        <fullName evidence="3">DUF4488 domain-containing protein</fullName>
    </recommendedName>
</protein>
<accession>A0ABU9N633</accession>
<sequence>MSTNQMKTTCTILFLCLFSIGMRAQIDIQKRFQSDSRKYYVWNNEYEKYELQETEYENSVIDIREIGSKTNGYIVISMIDNGQSRLHHGSIYNFTKDSETEGSWSIKSKFMKAKLTYNPKDNTITYLYDADNKRYLKLMIFSVAPDELPNASLKAIVKSD</sequence>
<proteinExistence type="predicted"/>
<gene>
    <name evidence="1" type="ORF">WFZ85_11185</name>
</gene>
<reference evidence="1 2" key="1">
    <citation type="submission" date="2024-03" db="EMBL/GenBank/DDBJ databases">
        <title>Two novel species of the genus Flavobacterium exhibiting potentially degradation of complex polysaccharides.</title>
        <authorList>
            <person name="Lian X."/>
        </authorList>
    </citation>
    <scope>NUCLEOTIDE SEQUENCE [LARGE SCALE GENOMIC DNA]</scope>
    <source>
        <strain evidence="2">j3</strain>
    </source>
</reference>
<keyword evidence="2" id="KW-1185">Reference proteome</keyword>
<organism evidence="1 2">
    <name type="scientific">Flavobacterium aureirubrum</name>
    <dbReference type="NCBI Taxonomy" id="3133147"/>
    <lineage>
        <taxon>Bacteria</taxon>
        <taxon>Pseudomonadati</taxon>
        <taxon>Bacteroidota</taxon>
        <taxon>Flavobacteriia</taxon>
        <taxon>Flavobacteriales</taxon>
        <taxon>Flavobacteriaceae</taxon>
        <taxon>Flavobacterium</taxon>
    </lineage>
</organism>
<dbReference type="RefSeq" id="WP_342696376.1">
    <property type="nucleotide sequence ID" value="NZ_JBCGDO010000015.1"/>
</dbReference>
<name>A0ABU9N633_9FLAO</name>
<evidence type="ECO:0000313" key="2">
    <source>
        <dbReference type="Proteomes" id="UP001460072"/>
    </source>
</evidence>